<protein>
    <recommendedName>
        <fullName evidence="1">MATH domain-containing protein</fullName>
    </recommendedName>
</protein>
<reference evidence="2 3" key="1">
    <citation type="submission" date="2024-12" db="EMBL/GenBank/DDBJ databases">
        <title>The unique morphological basis and parallel evolutionary history of personate flowers in Penstemon.</title>
        <authorList>
            <person name="Depatie T.H."/>
            <person name="Wessinger C.A."/>
        </authorList>
    </citation>
    <scope>NUCLEOTIDE SEQUENCE [LARGE SCALE GENOMIC DNA]</scope>
    <source>
        <strain evidence="2">WTNN_2</strain>
        <tissue evidence="2">Leaf</tissue>
    </source>
</reference>
<evidence type="ECO:0000313" key="3">
    <source>
        <dbReference type="Proteomes" id="UP001634393"/>
    </source>
</evidence>
<organism evidence="2 3">
    <name type="scientific">Penstemon smallii</name>
    <dbReference type="NCBI Taxonomy" id="265156"/>
    <lineage>
        <taxon>Eukaryota</taxon>
        <taxon>Viridiplantae</taxon>
        <taxon>Streptophyta</taxon>
        <taxon>Embryophyta</taxon>
        <taxon>Tracheophyta</taxon>
        <taxon>Spermatophyta</taxon>
        <taxon>Magnoliopsida</taxon>
        <taxon>eudicotyledons</taxon>
        <taxon>Gunneridae</taxon>
        <taxon>Pentapetalae</taxon>
        <taxon>asterids</taxon>
        <taxon>lamiids</taxon>
        <taxon>Lamiales</taxon>
        <taxon>Plantaginaceae</taxon>
        <taxon>Cheloneae</taxon>
        <taxon>Penstemon</taxon>
    </lineage>
</organism>
<gene>
    <name evidence="2" type="ORF">ACJIZ3_020172</name>
</gene>
<accession>A0ABD3SIP5</accession>
<dbReference type="InterPro" id="IPR008974">
    <property type="entry name" value="TRAF-like"/>
</dbReference>
<dbReference type="InterPro" id="IPR002083">
    <property type="entry name" value="MATH/TRAF_dom"/>
</dbReference>
<dbReference type="SUPFAM" id="SSF49599">
    <property type="entry name" value="TRAF domain-like"/>
    <property type="match status" value="2"/>
</dbReference>
<dbReference type="EMBL" id="JBJXBP010000006">
    <property type="protein sequence ID" value="KAL3824143.1"/>
    <property type="molecule type" value="Genomic_DNA"/>
</dbReference>
<keyword evidence="3" id="KW-1185">Reference proteome</keyword>
<dbReference type="Proteomes" id="UP001634393">
    <property type="component" value="Unassembled WGS sequence"/>
</dbReference>
<dbReference type="PANTHER" id="PTHR46162">
    <property type="entry name" value="TRAF-LIKE FAMILY PROTEIN"/>
    <property type="match status" value="1"/>
</dbReference>
<comment type="caution">
    <text evidence="2">The sequence shown here is derived from an EMBL/GenBank/DDBJ whole genome shotgun (WGS) entry which is preliminary data.</text>
</comment>
<feature type="domain" description="MATH" evidence="1">
    <location>
        <begin position="1"/>
        <end position="45"/>
    </location>
</feature>
<evidence type="ECO:0000259" key="1">
    <source>
        <dbReference type="PROSITE" id="PS50144"/>
    </source>
</evidence>
<dbReference type="PANTHER" id="PTHR46162:SF20">
    <property type="entry name" value="UBIQUITIN CARBOXYL-TERMINAL HYDROLASE 7-LIKE ISOFORM X1"/>
    <property type="match status" value="1"/>
</dbReference>
<evidence type="ECO:0000313" key="2">
    <source>
        <dbReference type="EMBL" id="KAL3824143.1"/>
    </source>
</evidence>
<dbReference type="AlphaFoldDB" id="A0ABD3SIP5"/>
<sequence length="142" mass="16390">MRGRARRFHAVKTEWGFPNFISKQSLVDPSNGFIVDDKCIVGAEVFVIKSQGVIERLSLLKVGLPYERTWNIPDFSQSAIELVSEIMFPSSNWFASFDEYYGFSEFMSISDMHDPMRGYLVEDCCILKVDERLSCVFISCRY</sequence>
<name>A0ABD3SIP5_9LAMI</name>
<proteinExistence type="predicted"/>
<dbReference type="PROSITE" id="PS50144">
    <property type="entry name" value="MATH"/>
    <property type="match status" value="1"/>
</dbReference>
<dbReference type="Gene3D" id="2.60.210.10">
    <property type="entry name" value="Apoptosis, Tumor Necrosis Factor Receptor Associated Protein 2, Chain A"/>
    <property type="match status" value="2"/>
</dbReference>
<dbReference type="Pfam" id="PF22486">
    <property type="entry name" value="MATH_2"/>
    <property type="match status" value="1"/>
</dbReference>